<organism evidence="2 3">
    <name type="scientific">Neorhodopirellula lusitana</name>
    <dbReference type="NCBI Taxonomy" id="445327"/>
    <lineage>
        <taxon>Bacteria</taxon>
        <taxon>Pseudomonadati</taxon>
        <taxon>Planctomycetota</taxon>
        <taxon>Planctomycetia</taxon>
        <taxon>Pirellulales</taxon>
        <taxon>Pirellulaceae</taxon>
        <taxon>Neorhodopirellula</taxon>
    </lineage>
</organism>
<dbReference type="InterPro" id="IPR011487">
    <property type="entry name" value="DUF1598"/>
</dbReference>
<reference evidence="2 3" key="1">
    <citation type="submission" date="2017-05" db="EMBL/GenBank/DDBJ databases">
        <authorList>
            <person name="Varghese N."/>
            <person name="Submissions S."/>
        </authorList>
    </citation>
    <scope>NUCLEOTIDE SEQUENCE [LARGE SCALE GENOMIC DNA]</scope>
    <source>
        <strain evidence="2 3">DSM 25457</strain>
    </source>
</reference>
<gene>
    <name evidence="2" type="ORF">SAMN06265222_11351</name>
</gene>
<feature type="signal peptide" evidence="1">
    <location>
        <begin position="1"/>
        <end position="32"/>
    </location>
</feature>
<dbReference type="RefSeq" id="WP_283434307.1">
    <property type="nucleotide sequence ID" value="NZ_FXUG01000013.1"/>
</dbReference>
<proteinExistence type="predicted"/>
<dbReference type="Pfam" id="PF07643">
    <property type="entry name" value="DUF1598"/>
    <property type="match status" value="1"/>
</dbReference>
<sequence length="534" mass="56930">MKSPGPNRMQSLFGLRSFVILVACAIAWPAGAQSPESIPTEAFSGVPNENNAGAGGGSMADFDSLMTLIQQTVEPDTWEALGGVGTMAPYPAGVLVDADGLLREATSQEIAGSDALDSKHADAIARMLSPEAASPKLDSAEDLDWRSPAPIRCVSIRRMMQAYAAATMAGRPLDQDDALVAMAGLSKVAVVVVTPDDFILAGTVGGFENVGGWTVDAKNGLPTMRLSGLAVGLTAARSGNAYGCTIDPSTEGLQAAASLGQRIVSGEVPMVTAADALASALGRQDIRVFGTSADHEVAYLMVEADRHMKRLALGDEPMPVGVRNYLLSIAATGDGTPPSDLLLRLWFTSHALRMRTSDVESTQVIQLAGTPLQLSGQNELALKSGQRGNVVIDPATLAFVDHFNQNWESIRRAYPIYGALESLYSSTAIAELWTRRSPSNDHAILQRALMYFAAEQANQLIAPKQVDSIAVFHRYKRGRKRHQVLLASGGVKIQAADLLPKSSPDYPGLKSLAKIAEQRPDDRWWWNARGVGIE</sequence>
<evidence type="ECO:0008006" key="4">
    <source>
        <dbReference type="Google" id="ProtNLM"/>
    </source>
</evidence>
<dbReference type="Proteomes" id="UP001158067">
    <property type="component" value="Unassembled WGS sequence"/>
</dbReference>
<feature type="chain" id="PRO_5047035738" description="Secreted protein containing DUF1598" evidence="1">
    <location>
        <begin position="33"/>
        <end position="534"/>
    </location>
</feature>
<evidence type="ECO:0000313" key="2">
    <source>
        <dbReference type="EMBL" id="SMP70459.1"/>
    </source>
</evidence>
<protein>
    <recommendedName>
        <fullName evidence="4">Secreted protein containing DUF1598</fullName>
    </recommendedName>
</protein>
<accession>A0ABY1QJU0</accession>
<evidence type="ECO:0000256" key="1">
    <source>
        <dbReference type="SAM" id="SignalP"/>
    </source>
</evidence>
<dbReference type="EMBL" id="FXUG01000013">
    <property type="protein sequence ID" value="SMP70459.1"/>
    <property type="molecule type" value="Genomic_DNA"/>
</dbReference>
<keyword evidence="1" id="KW-0732">Signal</keyword>
<keyword evidence="3" id="KW-1185">Reference proteome</keyword>
<evidence type="ECO:0000313" key="3">
    <source>
        <dbReference type="Proteomes" id="UP001158067"/>
    </source>
</evidence>
<name>A0ABY1QJU0_9BACT</name>
<comment type="caution">
    <text evidence="2">The sequence shown here is derived from an EMBL/GenBank/DDBJ whole genome shotgun (WGS) entry which is preliminary data.</text>
</comment>